<feature type="domain" description="Tetrapyrrole methylase" evidence="6">
    <location>
        <begin position="7"/>
        <end position="192"/>
    </location>
</feature>
<dbReference type="PANTHER" id="PTHR43182">
    <property type="entry name" value="COBALT-PRECORRIN-6B C(15)-METHYLTRANSFERASE (DECARBOXYLATING)"/>
    <property type="match status" value="1"/>
</dbReference>
<dbReference type="InterPro" id="IPR000878">
    <property type="entry name" value="4pyrrol_Mease"/>
</dbReference>
<dbReference type="GO" id="GO:0032259">
    <property type="term" value="P:methylation"/>
    <property type="evidence" value="ECO:0007669"/>
    <property type="project" value="UniProtKB-KW"/>
</dbReference>
<dbReference type="KEGG" id="gce:KYE46_07745"/>
<keyword evidence="3" id="KW-0489">Methyltransferase</keyword>
<sequence length="398" mass="41928">MAEAPWITIIGLTEDGPEGLAPASARALAEAEIIMGPKRHLGLLPEDGRQRIEWPVPFAEGIEVLAGLRGRQVAVLVSGDPFWYGAGRAISRAFAAEDWRAFPAPSAFSLAAARMAWPLEEVLCIGLHAAPLARLRRELSAGLRAIVLLRDGAAVADLATFVEAQGFGDSILTVCEALGGPRERVQRCDVATAQAGGFTAPVCVALEVAGEGAAIPRASGLPDEMFETDGVMTKRPVRALTLSALAPRAGEHLWDLGGGSGSIAVEWALAHPRCSASVVELREDRVALIRANAERFGVDRIGVHQGDTLAMLDSLPAPHAVFVGGGLSDALLDRLTVLPPGTRLVANGVTLEAEALLATAQERHGGELMRIDLAHAKPLGAKRAWAQAYPVAQWNVVL</sequence>
<dbReference type="InterPro" id="IPR012818">
    <property type="entry name" value="CbiE"/>
</dbReference>
<dbReference type="CDD" id="cd11644">
    <property type="entry name" value="Precorrin-6Y-MT"/>
    <property type="match status" value="1"/>
</dbReference>
<dbReference type="EMBL" id="CP079194">
    <property type="protein sequence ID" value="QXT41097.1"/>
    <property type="molecule type" value="Genomic_DNA"/>
</dbReference>
<dbReference type="InterPro" id="IPR006365">
    <property type="entry name" value="Cbl_synth_CobL"/>
</dbReference>
<dbReference type="InterPro" id="IPR050714">
    <property type="entry name" value="Cobalamin_biosynth_MTase"/>
</dbReference>
<keyword evidence="8" id="KW-1185">Reference proteome</keyword>
<evidence type="ECO:0000256" key="1">
    <source>
        <dbReference type="ARBA" id="ARBA00004953"/>
    </source>
</evidence>
<evidence type="ECO:0000259" key="6">
    <source>
        <dbReference type="Pfam" id="PF00590"/>
    </source>
</evidence>
<dbReference type="PANTHER" id="PTHR43182:SF1">
    <property type="entry name" value="COBALT-PRECORRIN-7 C(5)-METHYLTRANSFERASE"/>
    <property type="match status" value="1"/>
</dbReference>
<dbReference type="GO" id="GO:0009236">
    <property type="term" value="P:cobalamin biosynthetic process"/>
    <property type="evidence" value="ECO:0007669"/>
    <property type="project" value="UniProtKB-KW"/>
</dbReference>
<reference evidence="7 8" key="1">
    <citation type="submission" date="2021-07" db="EMBL/GenBank/DDBJ databases">
        <title>A novel Jannaschia species isolated from marine dinoflagellate Ceratoperidinium margalefii.</title>
        <authorList>
            <person name="Jiang Y."/>
            <person name="Li Z."/>
        </authorList>
    </citation>
    <scope>NUCLEOTIDE SEQUENCE [LARGE SCALE GENOMIC DNA]</scope>
    <source>
        <strain evidence="7 8">J12C1-MA-4</strain>
    </source>
</reference>
<keyword evidence="2" id="KW-0169">Cobalamin biosynthesis</keyword>
<dbReference type="PIRSF" id="PIRSF036428">
    <property type="entry name" value="CobL"/>
    <property type="match status" value="1"/>
</dbReference>
<dbReference type="RefSeq" id="WP_219004711.1">
    <property type="nucleotide sequence ID" value="NZ_CP079194.1"/>
</dbReference>
<keyword evidence="5" id="KW-0949">S-adenosyl-L-methionine</keyword>
<dbReference type="NCBIfam" id="TIGR02467">
    <property type="entry name" value="CbiE"/>
    <property type="match status" value="1"/>
</dbReference>
<accession>A0A8F6TY69</accession>
<protein>
    <submittedName>
        <fullName evidence="7">Precorrin-6y C5,15-methyltransferase (Decarboxylating) subunit CbiE</fullName>
    </submittedName>
</protein>
<dbReference type="InterPro" id="IPR014008">
    <property type="entry name" value="Cbl_synth_MTase_CbiT"/>
</dbReference>
<evidence type="ECO:0000256" key="2">
    <source>
        <dbReference type="ARBA" id="ARBA00022573"/>
    </source>
</evidence>
<evidence type="ECO:0000256" key="4">
    <source>
        <dbReference type="ARBA" id="ARBA00022679"/>
    </source>
</evidence>
<comment type="pathway">
    <text evidence="1">Cofactor biosynthesis; adenosylcobalamin biosynthesis.</text>
</comment>
<evidence type="ECO:0000313" key="7">
    <source>
        <dbReference type="EMBL" id="QXT41097.1"/>
    </source>
</evidence>
<evidence type="ECO:0000256" key="3">
    <source>
        <dbReference type="ARBA" id="ARBA00022603"/>
    </source>
</evidence>
<dbReference type="Pfam" id="PF00590">
    <property type="entry name" value="TP_methylase"/>
    <property type="match status" value="1"/>
</dbReference>
<name>A0A8F6TY69_9RHOB</name>
<gene>
    <name evidence="7" type="primary">cbiE</name>
    <name evidence="7" type="ORF">KYE46_07745</name>
</gene>
<evidence type="ECO:0000313" key="8">
    <source>
        <dbReference type="Proteomes" id="UP000825009"/>
    </source>
</evidence>
<evidence type="ECO:0000256" key="5">
    <source>
        <dbReference type="ARBA" id="ARBA00022691"/>
    </source>
</evidence>
<dbReference type="GO" id="GO:0008276">
    <property type="term" value="F:protein methyltransferase activity"/>
    <property type="evidence" value="ECO:0007669"/>
    <property type="project" value="InterPro"/>
</dbReference>
<dbReference type="NCBIfam" id="TIGR02469">
    <property type="entry name" value="CbiT"/>
    <property type="match status" value="1"/>
</dbReference>
<dbReference type="CDD" id="cd02440">
    <property type="entry name" value="AdoMet_MTases"/>
    <property type="match status" value="1"/>
</dbReference>
<keyword evidence="4" id="KW-0808">Transferase</keyword>
<dbReference type="Proteomes" id="UP000825009">
    <property type="component" value="Chromosome"/>
</dbReference>
<proteinExistence type="predicted"/>
<organism evidence="7 8">
    <name type="scientific">Gymnodinialimonas ceratoperidinii</name>
    <dbReference type="NCBI Taxonomy" id="2856823"/>
    <lineage>
        <taxon>Bacteria</taxon>
        <taxon>Pseudomonadati</taxon>
        <taxon>Pseudomonadota</taxon>
        <taxon>Alphaproteobacteria</taxon>
        <taxon>Rhodobacterales</taxon>
        <taxon>Paracoccaceae</taxon>
        <taxon>Gymnodinialimonas</taxon>
    </lineage>
</organism>
<dbReference type="AlphaFoldDB" id="A0A8F6TY69"/>